<feature type="transmembrane region" description="Helical" evidence="8">
    <location>
        <begin position="127"/>
        <end position="152"/>
    </location>
</feature>
<dbReference type="HOGENOM" id="CLU_009579_6_0_1"/>
<evidence type="ECO:0000313" key="10">
    <source>
        <dbReference type="EMBL" id="EDO25652.1"/>
    </source>
</evidence>
<protein>
    <recommendedName>
        <fullName evidence="9">G-protein coupled receptors family 1 profile domain-containing protein</fullName>
    </recommendedName>
</protein>
<dbReference type="GO" id="GO:0032870">
    <property type="term" value="P:cellular response to hormone stimulus"/>
    <property type="evidence" value="ECO:0000318"/>
    <property type="project" value="GO_Central"/>
</dbReference>
<comment type="subcellular location">
    <subcellularLocation>
        <location evidence="1">Cell membrane</location>
        <topology evidence="1">Multi-pass membrane protein</topology>
    </subcellularLocation>
</comment>
<keyword evidence="7" id="KW-0807">Transducer</keyword>
<name>A8DVV7_NEMVE</name>
<dbReference type="InParanoid" id="A8DVV7"/>
<dbReference type="GO" id="GO:0007186">
    <property type="term" value="P:G protein-coupled receptor signaling pathway"/>
    <property type="evidence" value="ECO:0000318"/>
    <property type="project" value="GO_Central"/>
</dbReference>
<feature type="non-terminal residue" evidence="10">
    <location>
        <position position="233"/>
    </location>
</feature>
<dbReference type="AlphaFoldDB" id="A8DVV7"/>
<dbReference type="STRING" id="45351.A8DVV7"/>
<dbReference type="InterPro" id="IPR000276">
    <property type="entry name" value="GPCR_Rhodpsn"/>
</dbReference>
<organism evidence="10 11">
    <name type="scientific">Nematostella vectensis</name>
    <name type="common">Starlet sea anemone</name>
    <dbReference type="NCBI Taxonomy" id="45351"/>
    <lineage>
        <taxon>Eukaryota</taxon>
        <taxon>Metazoa</taxon>
        <taxon>Cnidaria</taxon>
        <taxon>Anthozoa</taxon>
        <taxon>Hexacorallia</taxon>
        <taxon>Actiniaria</taxon>
        <taxon>Edwardsiidae</taxon>
        <taxon>Nematostella</taxon>
    </lineage>
</organism>
<dbReference type="SUPFAM" id="SSF81321">
    <property type="entry name" value="Family A G protein-coupled receptor-like"/>
    <property type="match status" value="1"/>
</dbReference>
<dbReference type="KEGG" id="nve:5495921"/>
<feature type="transmembrane region" description="Helical" evidence="8">
    <location>
        <begin position="12"/>
        <end position="32"/>
    </location>
</feature>
<dbReference type="FunCoup" id="A8DVV7">
    <property type="interactions" value="111"/>
</dbReference>
<reference evidence="10 11" key="1">
    <citation type="journal article" date="2007" name="Science">
        <title>Sea anemone genome reveals ancestral eumetazoan gene repertoire and genomic organization.</title>
        <authorList>
            <person name="Putnam N.H."/>
            <person name="Srivastava M."/>
            <person name="Hellsten U."/>
            <person name="Dirks B."/>
            <person name="Chapman J."/>
            <person name="Salamov A."/>
            <person name="Terry A."/>
            <person name="Shapiro H."/>
            <person name="Lindquist E."/>
            <person name="Kapitonov V.V."/>
            <person name="Jurka J."/>
            <person name="Genikhovich G."/>
            <person name="Grigoriev I.V."/>
            <person name="Lucas S.M."/>
            <person name="Steele R.E."/>
            <person name="Finnerty J.R."/>
            <person name="Technau U."/>
            <person name="Martindale M.Q."/>
            <person name="Rokhsar D.S."/>
        </authorList>
    </citation>
    <scope>NUCLEOTIDE SEQUENCE [LARGE SCALE GENOMIC DNA]</scope>
    <source>
        <strain evidence="11">CH2 X CH6</strain>
    </source>
</reference>
<evidence type="ECO:0000256" key="2">
    <source>
        <dbReference type="ARBA" id="ARBA00022475"/>
    </source>
</evidence>
<feature type="domain" description="G-protein coupled receptors family 1 profile" evidence="9">
    <location>
        <begin position="23"/>
        <end position="233"/>
    </location>
</feature>
<keyword evidence="4 8" id="KW-1133">Transmembrane helix</keyword>
<dbReference type="Gene3D" id="1.20.1070.10">
    <property type="entry name" value="Rhodopsin 7-helix transmembrane proteins"/>
    <property type="match status" value="1"/>
</dbReference>
<dbReference type="eggNOG" id="KOG3656">
    <property type="taxonomic scope" value="Eukaryota"/>
</dbReference>
<dbReference type="FunFam" id="1.20.1070.10:FF:000368">
    <property type="entry name" value="Predicted protein"/>
    <property type="match status" value="1"/>
</dbReference>
<keyword evidence="3 7" id="KW-0812">Transmembrane</keyword>
<dbReference type="InterPro" id="IPR017452">
    <property type="entry name" value="GPCR_Rhodpsn_7TM"/>
</dbReference>
<evidence type="ECO:0000259" key="9">
    <source>
        <dbReference type="PROSITE" id="PS50262"/>
    </source>
</evidence>
<keyword evidence="5 8" id="KW-0472">Membrane</keyword>
<dbReference type="PROSITE" id="PS50262">
    <property type="entry name" value="G_PROTEIN_RECEP_F1_2"/>
    <property type="match status" value="1"/>
</dbReference>
<dbReference type="PROSITE" id="PS00237">
    <property type="entry name" value="G_PROTEIN_RECEP_F1_1"/>
    <property type="match status" value="1"/>
</dbReference>
<dbReference type="GO" id="GO:0004930">
    <property type="term" value="F:G protein-coupled receptor activity"/>
    <property type="evidence" value="ECO:0000318"/>
    <property type="project" value="GO_Central"/>
</dbReference>
<proteinExistence type="inferred from homology"/>
<comment type="similarity">
    <text evidence="7">Belongs to the G-protein coupled receptor 1 family.</text>
</comment>
<accession>A8DVV7</accession>
<evidence type="ECO:0000256" key="6">
    <source>
        <dbReference type="ARBA" id="ARBA00023170"/>
    </source>
</evidence>
<dbReference type="Proteomes" id="UP000001593">
    <property type="component" value="Unassembled WGS sequence"/>
</dbReference>
<dbReference type="EMBL" id="DS478700">
    <property type="protein sequence ID" value="EDO25652.1"/>
    <property type="molecule type" value="Genomic_DNA"/>
</dbReference>
<feature type="transmembrane region" description="Helical" evidence="8">
    <location>
        <begin position="89"/>
        <end position="107"/>
    </location>
</feature>
<feature type="transmembrane region" description="Helical" evidence="8">
    <location>
        <begin position="172"/>
        <end position="196"/>
    </location>
</feature>
<dbReference type="Pfam" id="PF00001">
    <property type="entry name" value="7tm_1"/>
    <property type="match status" value="1"/>
</dbReference>
<evidence type="ECO:0000313" key="11">
    <source>
        <dbReference type="Proteomes" id="UP000001593"/>
    </source>
</evidence>
<evidence type="ECO:0000256" key="8">
    <source>
        <dbReference type="SAM" id="Phobius"/>
    </source>
</evidence>
<gene>
    <name evidence="10" type="ORF">NEMVEDRAFT_v1g49119</name>
</gene>
<dbReference type="PANTHER" id="PTHR24241">
    <property type="entry name" value="NEUROPEPTIDE RECEPTOR-RELATED G-PROTEIN COUPLED RECEPTOR"/>
    <property type="match status" value="1"/>
</dbReference>
<evidence type="ECO:0000256" key="3">
    <source>
        <dbReference type="ARBA" id="ARBA00022692"/>
    </source>
</evidence>
<dbReference type="PhylomeDB" id="A8DVV7"/>
<dbReference type="CDD" id="cd00637">
    <property type="entry name" value="7tm_classA_rhodopsin-like"/>
    <property type="match status" value="1"/>
</dbReference>
<keyword evidence="11" id="KW-1185">Reference proteome</keyword>
<dbReference type="GO" id="GO:0005886">
    <property type="term" value="C:plasma membrane"/>
    <property type="evidence" value="ECO:0000318"/>
    <property type="project" value="GO_Central"/>
</dbReference>
<keyword evidence="6 7" id="KW-0675">Receptor</keyword>
<evidence type="ECO:0000256" key="4">
    <source>
        <dbReference type="ARBA" id="ARBA00022989"/>
    </source>
</evidence>
<evidence type="ECO:0000256" key="7">
    <source>
        <dbReference type="RuleBase" id="RU000688"/>
    </source>
</evidence>
<sequence>MNTTLEAIRSVQLAIIVPINLLGNGAVCGVVARTPSMQTHMNYLLVNLAISDMMVAVFMTLDQVFLHGVATHPAGIAGDYVCKFVTGKLLSWVGSVASVFTMTAVGFERFYAIVHPLSNRGRITKRVFWRVIIACWVFACCFNIPLVLVRVYNTEQARTGYLCRSNWPNVMLAIAYNIAWLLFLGVIPLGIMGYLYSSIVKTLWFSGKTHEGEATQQVRLKARQRVTKMLIII</sequence>
<evidence type="ECO:0000256" key="5">
    <source>
        <dbReference type="ARBA" id="ARBA00023136"/>
    </source>
</evidence>
<evidence type="ECO:0000256" key="1">
    <source>
        <dbReference type="ARBA" id="ARBA00004651"/>
    </source>
</evidence>
<feature type="transmembrane region" description="Helical" evidence="8">
    <location>
        <begin position="44"/>
        <end position="69"/>
    </location>
</feature>
<dbReference type="PANTHER" id="PTHR24241:SF76">
    <property type="entry name" value="NEUROPEPTIDE SIFAMIDE RECEPTOR"/>
    <property type="match status" value="1"/>
</dbReference>
<dbReference type="PRINTS" id="PR00237">
    <property type="entry name" value="GPCRRHODOPSN"/>
</dbReference>
<keyword evidence="2" id="KW-1003">Cell membrane</keyword>
<keyword evidence="7" id="KW-0297">G-protein coupled receptor</keyword>